<accession>A0A6A6F121</accession>
<evidence type="ECO:0000313" key="2">
    <source>
        <dbReference type="EMBL" id="KAF2195826.1"/>
    </source>
</evidence>
<sequence length="482" mass="52404">MAEQNPSEDGTSEDAADRIDIDKFPADGQTPKHCLLCIRDYRLRYRLSDPSVLLRQDSEGGLCPVVPPQLPQSRRLDPVGLVHVTGVEEMDLGIGGLFDGSSQVTGRQDITGTIEIQQGYVPSPWRIREACITPSLTPLEDGLAEQNKPLNDGLNTASRPSVTRKRMRASFTDMTISSVEVLDLTLESATENSAPEDAHPAKWRRLGKLWGESPVASPASAPELTPPWLAVARFHLPEPATIRTLVSRVVVVAQDNQSFHLDRRRVTNTSMRICARAKMKAMAAMVRVGRAATTSLMAARRRPAGLVQLYSDIDVAIVHPRLYGVVHQEQALNSLAGLGAQKNIATSEAIAITLLQQIEIRHRNSNEITLKLSLTPSTVVRDVLGGGGELIRMMQVTSDAWLLVGCLYNDALSVYASRGSTQRSSDSAARKYGTGNPHSESANSDAVGQDDEDEDDNDRDDNFESGRQISGGEGSGSTFGRF</sequence>
<keyword evidence="3" id="KW-1185">Reference proteome</keyword>
<protein>
    <submittedName>
        <fullName evidence="2">Uncharacterized protein</fullName>
    </submittedName>
</protein>
<gene>
    <name evidence="2" type="ORF">K469DRAFT_682077</name>
</gene>
<dbReference type="AlphaFoldDB" id="A0A6A6F121"/>
<dbReference type="Proteomes" id="UP000800200">
    <property type="component" value="Unassembled WGS sequence"/>
</dbReference>
<proteinExistence type="predicted"/>
<evidence type="ECO:0000313" key="3">
    <source>
        <dbReference type="Proteomes" id="UP000800200"/>
    </source>
</evidence>
<organism evidence="2 3">
    <name type="scientific">Zopfia rhizophila CBS 207.26</name>
    <dbReference type="NCBI Taxonomy" id="1314779"/>
    <lineage>
        <taxon>Eukaryota</taxon>
        <taxon>Fungi</taxon>
        <taxon>Dikarya</taxon>
        <taxon>Ascomycota</taxon>
        <taxon>Pezizomycotina</taxon>
        <taxon>Dothideomycetes</taxon>
        <taxon>Dothideomycetes incertae sedis</taxon>
        <taxon>Zopfiaceae</taxon>
        <taxon>Zopfia</taxon>
    </lineage>
</organism>
<feature type="compositionally biased region" description="Gly residues" evidence="1">
    <location>
        <begin position="469"/>
        <end position="482"/>
    </location>
</feature>
<evidence type="ECO:0000256" key="1">
    <source>
        <dbReference type="SAM" id="MobiDB-lite"/>
    </source>
</evidence>
<dbReference type="EMBL" id="ML994610">
    <property type="protein sequence ID" value="KAF2195826.1"/>
    <property type="molecule type" value="Genomic_DNA"/>
</dbReference>
<name>A0A6A6F121_9PEZI</name>
<feature type="compositionally biased region" description="Acidic residues" evidence="1">
    <location>
        <begin position="448"/>
        <end position="463"/>
    </location>
</feature>
<feature type="compositionally biased region" description="Polar residues" evidence="1">
    <location>
        <begin position="436"/>
        <end position="446"/>
    </location>
</feature>
<reference evidence="2" key="1">
    <citation type="journal article" date="2020" name="Stud. Mycol.">
        <title>101 Dothideomycetes genomes: a test case for predicting lifestyles and emergence of pathogens.</title>
        <authorList>
            <person name="Haridas S."/>
            <person name="Albert R."/>
            <person name="Binder M."/>
            <person name="Bloem J."/>
            <person name="Labutti K."/>
            <person name="Salamov A."/>
            <person name="Andreopoulos B."/>
            <person name="Baker S."/>
            <person name="Barry K."/>
            <person name="Bills G."/>
            <person name="Bluhm B."/>
            <person name="Cannon C."/>
            <person name="Castanera R."/>
            <person name="Culley D."/>
            <person name="Daum C."/>
            <person name="Ezra D."/>
            <person name="Gonzalez J."/>
            <person name="Henrissat B."/>
            <person name="Kuo A."/>
            <person name="Liang C."/>
            <person name="Lipzen A."/>
            <person name="Lutzoni F."/>
            <person name="Magnuson J."/>
            <person name="Mondo S."/>
            <person name="Nolan M."/>
            <person name="Ohm R."/>
            <person name="Pangilinan J."/>
            <person name="Park H.-J."/>
            <person name="Ramirez L."/>
            <person name="Alfaro M."/>
            <person name="Sun H."/>
            <person name="Tritt A."/>
            <person name="Yoshinaga Y."/>
            <person name="Zwiers L.-H."/>
            <person name="Turgeon B."/>
            <person name="Goodwin S."/>
            <person name="Spatafora J."/>
            <person name="Crous P."/>
            <person name="Grigoriev I."/>
        </authorList>
    </citation>
    <scope>NUCLEOTIDE SEQUENCE</scope>
    <source>
        <strain evidence="2">CBS 207.26</strain>
    </source>
</reference>
<feature type="region of interest" description="Disordered" evidence="1">
    <location>
        <begin position="419"/>
        <end position="482"/>
    </location>
</feature>